<gene>
    <name evidence="3" type="ORF">PSAL_006620</name>
</gene>
<evidence type="ECO:0000256" key="1">
    <source>
        <dbReference type="ARBA" id="ARBA00022679"/>
    </source>
</evidence>
<dbReference type="PANTHER" id="PTHR43877">
    <property type="entry name" value="AMINOALKYLPHOSPHONATE N-ACETYLTRANSFERASE-RELATED-RELATED"/>
    <property type="match status" value="1"/>
</dbReference>
<accession>A0A418SDL3</accession>
<dbReference type="InterPro" id="IPR016181">
    <property type="entry name" value="Acyl_CoA_acyltransferase"/>
</dbReference>
<dbReference type="Proteomes" id="UP000283786">
    <property type="component" value="Chromosome"/>
</dbReference>
<evidence type="ECO:0000313" key="3">
    <source>
        <dbReference type="EMBL" id="QPM89443.1"/>
    </source>
</evidence>
<dbReference type="PROSITE" id="PS51186">
    <property type="entry name" value="GNAT"/>
    <property type="match status" value="1"/>
</dbReference>
<keyword evidence="2" id="KW-0012">Acyltransferase</keyword>
<dbReference type="AlphaFoldDB" id="A0A418SDL3"/>
<evidence type="ECO:0000256" key="2">
    <source>
        <dbReference type="ARBA" id="ARBA00023315"/>
    </source>
</evidence>
<dbReference type="KEGG" id="palw:PSAL_006620"/>
<keyword evidence="4" id="KW-1185">Reference proteome</keyword>
<dbReference type="InterPro" id="IPR050832">
    <property type="entry name" value="Bact_Acetyltransf"/>
</dbReference>
<reference evidence="3 4" key="1">
    <citation type="submission" date="2020-08" db="EMBL/GenBank/DDBJ databases">
        <title>Genome sequence of Rhodobacteraceae bacterium Lw-13e.</title>
        <authorList>
            <person name="Poehlein A."/>
            <person name="Wolter L."/>
            <person name="Daniel R."/>
            <person name="Brinkhoff T."/>
        </authorList>
    </citation>
    <scope>NUCLEOTIDE SEQUENCE [LARGE SCALE GENOMIC DNA]</scope>
    <source>
        <strain evidence="3 4">Lw-13e</strain>
    </source>
</reference>
<keyword evidence="1" id="KW-0808">Transferase</keyword>
<sequence>MKRRPRARQGLILPGVRPTNRPAPLGRPGRGIKRSAACLKLPVMSETTCHVRPLACADRAAWGALWDLYLDFYGTTAPEGLPDLYFERLLGDDPRDYSCLVAETGGRLVGLTHFLFHRHGWKAEEVCYLQDLYTLPDVRGAGIGRALIEGVYGAADAAGAPGVYWLTQAGNAQARQLYDRVAGVTDFIKYQRVLPS</sequence>
<dbReference type="GO" id="GO:0016747">
    <property type="term" value="F:acyltransferase activity, transferring groups other than amino-acyl groups"/>
    <property type="evidence" value="ECO:0007669"/>
    <property type="project" value="InterPro"/>
</dbReference>
<dbReference type="SUPFAM" id="SSF55729">
    <property type="entry name" value="Acyl-CoA N-acyltransferases (Nat)"/>
    <property type="match status" value="1"/>
</dbReference>
<organism evidence="3 4">
    <name type="scientific">Pseudooceanicola algae</name>
    <dbReference type="NCBI Taxonomy" id="1537215"/>
    <lineage>
        <taxon>Bacteria</taxon>
        <taxon>Pseudomonadati</taxon>
        <taxon>Pseudomonadota</taxon>
        <taxon>Alphaproteobacteria</taxon>
        <taxon>Rhodobacterales</taxon>
        <taxon>Paracoccaceae</taxon>
        <taxon>Pseudooceanicola</taxon>
    </lineage>
</organism>
<evidence type="ECO:0000313" key="4">
    <source>
        <dbReference type="Proteomes" id="UP000283786"/>
    </source>
</evidence>
<dbReference type="Gene3D" id="3.40.630.30">
    <property type="match status" value="1"/>
</dbReference>
<protein>
    <submittedName>
        <fullName evidence="3">Uncharacterized protein</fullName>
    </submittedName>
</protein>
<name>A0A418SDL3_9RHOB</name>
<dbReference type="CDD" id="cd04301">
    <property type="entry name" value="NAT_SF"/>
    <property type="match status" value="1"/>
</dbReference>
<dbReference type="InterPro" id="IPR000182">
    <property type="entry name" value="GNAT_dom"/>
</dbReference>
<proteinExistence type="predicted"/>
<dbReference type="EMBL" id="CP060436">
    <property type="protein sequence ID" value="QPM89443.1"/>
    <property type="molecule type" value="Genomic_DNA"/>
</dbReference>
<dbReference type="Pfam" id="PF00583">
    <property type="entry name" value="Acetyltransf_1"/>
    <property type="match status" value="1"/>
</dbReference>